<dbReference type="NCBIfam" id="TIGR00457">
    <property type="entry name" value="asnS"/>
    <property type="match status" value="1"/>
</dbReference>
<dbReference type="GO" id="GO:1990825">
    <property type="term" value="F:sequence-specific mRNA binding"/>
    <property type="evidence" value="ECO:0007669"/>
    <property type="project" value="EnsemblFungi"/>
</dbReference>
<dbReference type="GO" id="GO:0005524">
    <property type="term" value="F:ATP binding"/>
    <property type="evidence" value="ECO:0007669"/>
    <property type="project" value="UniProtKB-KW"/>
</dbReference>
<comment type="subcellular location">
    <subcellularLocation>
        <location evidence="1">Cytoplasm</location>
    </subcellularLocation>
</comment>
<evidence type="ECO:0000256" key="7">
    <source>
        <dbReference type="ARBA" id="ARBA00022840"/>
    </source>
</evidence>
<dbReference type="InterPro" id="IPR006195">
    <property type="entry name" value="aa-tRNA-synth_II"/>
</dbReference>
<keyword evidence="8" id="KW-0648">Protein biosynthesis</keyword>
<dbReference type="GO" id="GO:0004816">
    <property type="term" value="F:asparagine-tRNA ligase activity"/>
    <property type="evidence" value="ECO:0007669"/>
    <property type="project" value="UniProtKB-EC"/>
</dbReference>
<name>M7P824_PNEMU</name>
<dbReference type="GO" id="GO:0006421">
    <property type="term" value="P:asparaginyl-tRNA aminoacylation"/>
    <property type="evidence" value="ECO:0007669"/>
    <property type="project" value="EnsemblFungi"/>
</dbReference>
<keyword evidence="7" id="KW-0067">ATP-binding</keyword>
<feature type="domain" description="Aminoacyl-transfer RNA synthetases class-II family profile" evidence="12">
    <location>
        <begin position="257"/>
        <end position="552"/>
    </location>
</feature>
<dbReference type="OMA" id="DCCLYPR"/>
<dbReference type="Pfam" id="PF01336">
    <property type="entry name" value="tRNA_anti-codon"/>
    <property type="match status" value="1"/>
</dbReference>
<dbReference type="InterPro" id="IPR012340">
    <property type="entry name" value="NA-bd_OB-fold"/>
</dbReference>
<dbReference type="Proteomes" id="UP000011958">
    <property type="component" value="Unassembled WGS sequence"/>
</dbReference>
<evidence type="ECO:0000256" key="2">
    <source>
        <dbReference type="ARBA" id="ARBA00008226"/>
    </source>
</evidence>
<dbReference type="EC" id="6.1.1.22" evidence="3"/>
<dbReference type="OrthoDB" id="1931232at2759"/>
<evidence type="ECO:0000256" key="5">
    <source>
        <dbReference type="ARBA" id="ARBA00022598"/>
    </source>
</evidence>
<dbReference type="PANTHER" id="PTHR22594">
    <property type="entry name" value="ASPARTYL/LYSYL-TRNA SYNTHETASE"/>
    <property type="match status" value="1"/>
</dbReference>
<dbReference type="GO" id="GO:0005737">
    <property type="term" value="C:cytoplasm"/>
    <property type="evidence" value="ECO:0007669"/>
    <property type="project" value="UniProtKB-SubCell"/>
</dbReference>
<dbReference type="SUPFAM" id="SSF50249">
    <property type="entry name" value="Nucleic acid-binding proteins"/>
    <property type="match status" value="1"/>
</dbReference>
<proteinExistence type="inferred from homology"/>
<dbReference type="SUPFAM" id="SSF55681">
    <property type="entry name" value="Class II aaRS and biotin synthetases"/>
    <property type="match status" value="1"/>
</dbReference>
<reference evidence="14" key="1">
    <citation type="journal article" date="2016" name="Nat. Commun.">
        <title>Genome analysis of three Pneumocystis species reveals adaptation mechanisms to life exclusively in mammalian hosts.</title>
        <authorList>
            <person name="Ma L."/>
            <person name="Chen Z."/>
            <person name="Huang D.W."/>
            <person name="Kutty G."/>
            <person name="Ishihara M."/>
            <person name="Wang H."/>
            <person name="Abouelleil A."/>
            <person name="Bishop L."/>
            <person name="Davey E."/>
            <person name="Deng R."/>
            <person name="Deng X."/>
            <person name="Fan L."/>
            <person name="Fantoni G."/>
            <person name="Fitzgerald M."/>
            <person name="Gogineni E."/>
            <person name="Goldberg J.M."/>
            <person name="Handley G."/>
            <person name="Hu X."/>
            <person name="Huber C."/>
            <person name="Jiao X."/>
            <person name="Jones K."/>
            <person name="Levin J.Z."/>
            <person name="Liu Y."/>
            <person name="Macdonald P."/>
            <person name="Melnikov A."/>
            <person name="Raley C."/>
            <person name="Sassi M."/>
            <person name="Sherman B.T."/>
            <person name="Song X."/>
            <person name="Sykes S."/>
            <person name="Tran B."/>
            <person name="Walsh L."/>
            <person name="Xia Y."/>
            <person name="Yang J."/>
            <person name="Young S."/>
            <person name="Zeng Q."/>
            <person name="Zheng X."/>
            <person name="Stephens R."/>
            <person name="Nusbaum C."/>
            <person name="Birren B.W."/>
            <person name="Azadi P."/>
            <person name="Lempicki R.A."/>
            <person name="Cuomo C.A."/>
            <person name="Kovacs J.A."/>
        </authorList>
    </citation>
    <scope>NUCLEOTIDE SEQUENCE [LARGE SCALE GENOMIC DNA]</scope>
    <source>
        <strain evidence="14">B123</strain>
    </source>
</reference>
<dbReference type="InterPro" id="IPR045864">
    <property type="entry name" value="aa-tRNA-synth_II/BPL/LPL"/>
</dbReference>
<evidence type="ECO:0000259" key="12">
    <source>
        <dbReference type="PROSITE" id="PS50862"/>
    </source>
</evidence>
<dbReference type="InterPro" id="IPR004365">
    <property type="entry name" value="NA-bd_OB_tRNA"/>
</dbReference>
<evidence type="ECO:0000256" key="6">
    <source>
        <dbReference type="ARBA" id="ARBA00022741"/>
    </source>
</evidence>
<dbReference type="EMBL" id="AFWA02000008">
    <property type="protein sequence ID" value="EMR10025.1"/>
    <property type="molecule type" value="Genomic_DNA"/>
</dbReference>
<evidence type="ECO:0000256" key="9">
    <source>
        <dbReference type="ARBA" id="ARBA00023146"/>
    </source>
</evidence>
<keyword evidence="4" id="KW-0963">Cytoplasm</keyword>
<dbReference type="InterPro" id="IPR048952">
    <property type="entry name" value="AsnRS_N"/>
</dbReference>
<dbReference type="RefSeq" id="XP_007873747.1">
    <property type="nucleotide sequence ID" value="XM_007875556.1"/>
</dbReference>
<dbReference type="PRINTS" id="PR01042">
    <property type="entry name" value="TRNASYNTHASP"/>
</dbReference>
<dbReference type="Pfam" id="PF00152">
    <property type="entry name" value="tRNA-synt_2"/>
    <property type="match status" value="1"/>
</dbReference>
<sequence>MSEKQDFKGEKNCLYIDEISGSDELGVGSIENPFKTAVKALEIGGEESLIYIRKSAGEEYKEITQTSLKKAKKSLCILLKKKQKLDDAFSHMKVQDENSGEIEKLKQAEKIVIEKNKSLDEAVRIRIRDSKLYKDTVVQISGWVHRLRHQKELIFIILRDGTGYLQCVLGGKIAQTYDSLTLTLETTLTVYGTITSLPDGKIAPDNHELNVLYYEIIHKAPGGDLSFANKLNVESESQVIYDQRHLVIRGEASSSVLKVRSYLLSAFRKVYEKMGFVEVTPPCLVQTQVEGGATLFDLNYYGEKAYLTQSSQLYLETCLPSLGDVYCLQESFRAETSHTRRHLSEYSHLEAELMFLSFDEFLSHIEDFLCLSLDILLDNSLARSLIEYLNPRFEKPQKPFLRMKYEDAIKYCNEHNILNTNGELHVFGDDIAEAAERRIVDEIQKPIFLIHFPASLKSFYMKRIPGNEVLTESVDLLLPGIGEVVGGSMRISDYDELKKAFEREKIDVGPYYWYLDLRRYGSCPHGGYGLGLERILAWLTNRNTVKECCLYPRFTGRCKP</sequence>
<dbReference type="Gene3D" id="3.30.930.10">
    <property type="entry name" value="Bira Bifunctional Protein, Domain 2"/>
    <property type="match status" value="1"/>
</dbReference>
<dbReference type="InterPro" id="IPR002312">
    <property type="entry name" value="Asp/Asn-tRNA-synth_IIb"/>
</dbReference>
<evidence type="ECO:0000313" key="13">
    <source>
        <dbReference type="EMBL" id="EMR10025.1"/>
    </source>
</evidence>
<keyword evidence="5 13" id="KW-0436">Ligase</keyword>
<evidence type="ECO:0000256" key="8">
    <source>
        <dbReference type="ARBA" id="ARBA00022917"/>
    </source>
</evidence>
<dbReference type="Gene3D" id="3.30.1910.20">
    <property type="entry name" value="asparaginyl-tRNA synthetase, N-terminal domain"/>
    <property type="match status" value="1"/>
</dbReference>
<dbReference type="GeneID" id="19895473"/>
<comment type="caution">
    <text evidence="13">The sequence shown here is derived from an EMBL/GenBank/DDBJ whole genome shotgun (WGS) entry which is preliminary data.</text>
</comment>
<dbReference type="VEuPathDB" id="FungiDB:PNEG_01779"/>
<dbReference type="Pfam" id="PF20917">
    <property type="entry name" value="AsnRS_N"/>
    <property type="match status" value="1"/>
</dbReference>
<evidence type="ECO:0000256" key="11">
    <source>
        <dbReference type="ARBA" id="ARBA00047844"/>
    </source>
</evidence>
<dbReference type="eggNOG" id="KOG0555">
    <property type="taxonomic scope" value="Eukaryota"/>
</dbReference>
<comment type="catalytic activity">
    <reaction evidence="11">
        <text>tRNA(Asn) + L-asparagine + ATP = L-asparaginyl-tRNA(Asn) + AMP + diphosphate + H(+)</text>
        <dbReference type="Rhea" id="RHEA:11180"/>
        <dbReference type="Rhea" id="RHEA-COMP:9659"/>
        <dbReference type="Rhea" id="RHEA-COMP:9674"/>
        <dbReference type="ChEBI" id="CHEBI:15378"/>
        <dbReference type="ChEBI" id="CHEBI:30616"/>
        <dbReference type="ChEBI" id="CHEBI:33019"/>
        <dbReference type="ChEBI" id="CHEBI:58048"/>
        <dbReference type="ChEBI" id="CHEBI:78442"/>
        <dbReference type="ChEBI" id="CHEBI:78515"/>
        <dbReference type="ChEBI" id="CHEBI:456215"/>
        <dbReference type="EC" id="6.1.1.22"/>
    </reaction>
</comment>
<evidence type="ECO:0000313" key="14">
    <source>
        <dbReference type="Proteomes" id="UP000011958"/>
    </source>
</evidence>
<dbReference type="PANTHER" id="PTHR22594:SF16">
    <property type="entry name" value="ASPARAGINE--TRNA LIGASE, CYTOPLASMIC"/>
    <property type="match status" value="1"/>
</dbReference>
<evidence type="ECO:0000256" key="1">
    <source>
        <dbReference type="ARBA" id="ARBA00004496"/>
    </source>
</evidence>
<dbReference type="InterPro" id="IPR004522">
    <property type="entry name" value="Asn-tRNA-ligase"/>
</dbReference>
<keyword evidence="9" id="KW-0030">Aminoacyl-tRNA synthetase</keyword>
<organism evidence="13 14">
    <name type="scientific">Pneumocystis murina (strain B123)</name>
    <name type="common">Mouse pneumocystis pneumonia agent</name>
    <name type="synonym">Pneumocystis carinii f. sp. muris</name>
    <dbReference type="NCBI Taxonomy" id="1069680"/>
    <lineage>
        <taxon>Eukaryota</taxon>
        <taxon>Fungi</taxon>
        <taxon>Dikarya</taxon>
        <taxon>Ascomycota</taxon>
        <taxon>Taphrinomycotina</taxon>
        <taxon>Pneumocystomycetes</taxon>
        <taxon>Pneumocystaceae</taxon>
        <taxon>Pneumocystis</taxon>
    </lineage>
</organism>
<keyword evidence="14" id="KW-1185">Reference proteome</keyword>
<evidence type="ECO:0000256" key="3">
    <source>
        <dbReference type="ARBA" id="ARBA00012816"/>
    </source>
</evidence>
<accession>M7P824</accession>
<gene>
    <name evidence="13" type="ORF">PNEG_01779</name>
</gene>
<evidence type="ECO:0000256" key="10">
    <source>
        <dbReference type="ARBA" id="ARBA00029886"/>
    </source>
</evidence>
<evidence type="ECO:0000256" key="4">
    <source>
        <dbReference type="ARBA" id="ARBA00022490"/>
    </source>
</evidence>
<dbReference type="InterPro" id="IPR004364">
    <property type="entry name" value="Aa-tRNA-synt_II"/>
</dbReference>
<comment type="similarity">
    <text evidence="2">Belongs to the class-II aminoacyl-tRNA synthetase family.</text>
</comment>
<dbReference type="STRING" id="1069680.M7P824"/>
<protein>
    <recommendedName>
        <fullName evidence="3">asparagine--tRNA ligase</fullName>
        <ecNumber evidence="3">6.1.1.22</ecNumber>
    </recommendedName>
    <alternativeName>
        <fullName evidence="10">Asparaginyl-tRNA synthetase</fullName>
    </alternativeName>
</protein>
<keyword evidence="6" id="KW-0547">Nucleotide-binding</keyword>
<dbReference type="Gene3D" id="2.40.50.140">
    <property type="entry name" value="Nucleic acid-binding proteins"/>
    <property type="match status" value="1"/>
</dbReference>
<dbReference type="CDD" id="cd04323">
    <property type="entry name" value="AsnRS_cyto_like_N"/>
    <property type="match status" value="1"/>
</dbReference>
<dbReference type="AlphaFoldDB" id="M7P824"/>
<dbReference type="PROSITE" id="PS50862">
    <property type="entry name" value="AA_TRNA_LIGASE_II"/>
    <property type="match status" value="1"/>
</dbReference>
<dbReference type="CDD" id="cd00776">
    <property type="entry name" value="AsxRS_core"/>
    <property type="match status" value="1"/>
</dbReference>
<dbReference type="HOGENOM" id="CLU_004553_2_10_1"/>